<keyword evidence="3" id="KW-0479">Metal-binding</keyword>
<evidence type="ECO:0000313" key="9">
    <source>
        <dbReference type="EMBL" id="RDV28027.1"/>
    </source>
</evidence>
<accession>A0A3D8MDU2</accession>
<keyword evidence="9" id="KW-0548">Nucleotidyltransferase</keyword>
<dbReference type="CDD" id="cd02503">
    <property type="entry name" value="MobA"/>
    <property type="match status" value="1"/>
</dbReference>
<organism evidence="9 10">
    <name type="scientific">Alteromonas aestuariivivens</name>
    <dbReference type="NCBI Taxonomy" id="1938339"/>
    <lineage>
        <taxon>Bacteria</taxon>
        <taxon>Pseudomonadati</taxon>
        <taxon>Pseudomonadota</taxon>
        <taxon>Gammaproteobacteria</taxon>
        <taxon>Alteromonadales</taxon>
        <taxon>Alteromonadaceae</taxon>
        <taxon>Alteromonas/Salinimonas group</taxon>
        <taxon>Alteromonas</taxon>
    </lineage>
</organism>
<keyword evidence="1" id="KW-0963">Cytoplasm</keyword>
<sequence length="189" mass="21062">MRQVKVAGVILAGGHSTRMGQDKTQMLVDGITLLERSRQCMLASSVNEVWIAGPQEGAHPDRRSGMGPAVVILDWLKSPLLNGFDYCVVMPVDMPLVSPQMLNYLIENAIRNKSACYFKHYFLPCVLPLSPTVNEVGEKLLSLENKLSIGRLLNLGPALELDPHPRDLNELINLNHPQDWDHFIGLREA</sequence>
<comment type="caution">
    <text evidence="9">The sequence shown here is derived from an EMBL/GenBank/DDBJ whole genome shotgun (WGS) entry which is preliminary data.</text>
</comment>
<dbReference type="GO" id="GO:0016779">
    <property type="term" value="F:nucleotidyltransferase activity"/>
    <property type="evidence" value="ECO:0007669"/>
    <property type="project" value="UniProtKB-KW"/>
</dbReference>
<evidence type="ECO:0000313" key="10">
    <source>
        <dbReference type="Proteomes" id="UP000256561"/>
    </source>
</evidence>
<dbReference type="PANTHER" id="PTHR19136">
    <property type="entry name" value="MOLYBDENUM COFACTOR GUANYLYLTRANSFERASE"/>
    <property type="match status" value="1"/>
</dbReference>
<keyword evidence="7" id="KW-0501">Molybdenum cofactor biosynthesis</keyword>
<protein>
    <submittedName>
        <fullName evidence="9">Molybdenum cofactor guanylyltransferase</fullName>
    </submittedName>
</protein>
<dbReference type="InterPro" id="IPR025877">
    <property type="entry name" value="MobA-like_NTP_Trfase"/>
</dbReference>
<dbReference type="EMBL" id="QRHA01000002">
    <property type="protein sequence ID" value="RDV28027.1"/>
    <property type="molecule type" value="Genomic_DNA"/>
</dbReference>
<dbReference type="GO" id="GO:0006777">
    <property type="term" value="P:Mo-molybdopterin cofactor biosynthetic process"/>
    <property type="evidence" value="ECO:0007669"/>
    <property type="project" value="UniProtKB-KW"/>
</dbReference>
<name>A0A3D8MDU2_9ALTE</name>
<dbReference type="InterPro" id="IPR029044">
    <property type="entry name" value="Nucleotide-diphossugar_trans"/>
</dbReference>
<keyword evidence="5" id="KW-0460">Magnesium</keyword>
<feature type="domain" description="MobA-like NTP transferase" evidence="8">
    <location>
        <begin position="8"/>
        <end position="119"/>
    </location>
</feature>
<proteinExistence type="predicted"/>
<dbReference type="Gene3D" id="3.90.550.10">
    <property type="entry name" value="Spore Coat Polysaccharide Biosynthesis Protein SpsA, Chain A"/>
    <property type="match status" value="1"/>
</dbReference>
<keyword evidence="2 9" id="KW-0808">Transferase</keyword>
<keyword evidence="6" id="KW-0342">GTP-binding</keyword>
<dbReference type="Pfam" id="PF12804">
    <property type="entry name" value="NTP_transf_3"/>
    <property type="match status" value="1"/>
</dbReference>
<evidence type="ECO:0000256" key="4">
    <source>
        <dbReference type="ARBA" id="ARBA00022741"/>
    </source>
</evidence>
<dbReference type="GO" id="GO:0005525">
    <property type="term" value="F:GTP binding"/>
    <property type="evidence" value="ECO:0007669"/>
    <property type="project" value="UniProtKB-KW"/>
</dbReference>
<evidence type="ECO:0000259" key="8">
    <source>
        <dbReference type="Pfam" id="PF12804"/>
    </source>
</evidence>
<dbReference type="SUPFAM" id="SSF53448">
    <property type="entry name" value="Nucleotide-diphospho-sugar transferases"/>
    <property type="match status" value="1"/>
</dbReference>
<evidence type="ECO:0000256" key="5">
    <source>
        <dbReference type="ARBA" id="ARBA00022842"/>
    </source>
</evidence>
<dbReference type="GO" id="GO:0046872">
    <property type="term" value="F:metal ion binding"/>
    <property type="evidence" value="ECO:0007669"/>
    <property type="project" value="UniProtKB-KW"/>
</dbReference>
<evidence type="ECO:0000256" key="7">
    <source>
        <dbReference type="ARBA" id="ARBA00023150"/>
    </source>
</evidence>
<dbReference type="InterPro" id="IPR013482">
    <property type="entry name" value="Molybde_CF_guanTrfase"/>
</dbReference>
<keyword evidence="4" id="KW-0547">Nucleotide-binding</keyword>
<evidence type="ECO:0000256" key="2">
    <source>
        <dbReference type="ARBA" id="ARBA00022679"/>
    </source>
</evidence>
<dbReference type="AlphaFoldDB" id="A0A3D8MDU2"/>
<keyword evidence="10" id="KW-1185">Reference proteome</keyword>
<evidence type="ECO:0000256" key="6">
    <source>
        <dbReference type="ARBA" id="ARBA00023134"/>
    </source>
</evidence>
<evidence type="ECO:0000256" key="3">
    <source>
        <dbReference type="ARBA" id="ARBA00022723"/>
    </source>
</evidence>
<dbReference type="Proteomes" id="UP000256561">
    <property type="component" value="Unassembled WGS sequence"/>
</dbReference>
<gene>
    <name evidence="9" type="ORF">DXV75_03410</name>
</gene>
<reference evidence="10" key="1">
    <citation type="submission" date="2018-08" db="EMBL/GenBank/DDBJ databases">
        <authorList>
            <person name="Zhang J."/>
            <person name="Du Z.-J."/>
        </authorList>
    </citation>
    <scope>NUCLEOTIDE SEQUENCE [LARGE SCALE GENOMIC DNA]</scope>
    <source>
        <strain evidence="10">KCTC 52655</strain>
    </source>
</reference>
<dbReference type="PANTHER" id="PTHR19136:SF81">
    <property type="entry name" value="MOLYBDENUM COFACTOR GUANYLYLTRANSFERASE"/>
    <property type="match status" value="1"/>
</dbReference>
<evidence type="ECO:0000256" key="1">
    <source>
        <dbReference type="ARBA" id="ARBA00022490"/>
    </source>
</evidence>